<evidence type="ECO:0000256" key="2">
    <source>
        <dbReference type="ARBA" id="ARBA00022670"/>
    </source>
</evidence>
<feature type="binding site" evidence="8">
    <location>
        <position position="255"/>
    </location>
    <ligand>
        <name>Zn(2+)</name>
        <dbReference type="ChEBI" id="CHEBI:29105"/>
        <label>1</label>
    </ligand>
</feature>
<gene>
    <name evidence="10" type="ORF">E4K67_21570</name>
</gene>
<dbReference type="SUPFAM" id="SSF55031">
    <property type="entry name" value="Bacterial exopeptidase dimerisation domain"/>
    <property type="match status" value="1"/>
</dbReference>
<dbReference type="Pfam" id="PF01546">
    <property type="entry name" value="Peptidase_M20"/>
    <property type="match status" value="1"/>
</dbReference>
<evidence type="ECO:0000256" key="6">
    <source>
        <dbReference type="ARBA" id="ARBA00023049"/>
    </source>
</evidence>
<dbReference type="RefSeq" id="WP_135550507.1">
    <property type="nucleotide sequence ID" value="NZ_SPQQ01000009.1"/>
</dbReference>
<keyword evidence="3 8" id="KW-0479">Metal-binding</keyword>
<comment type="similarity">
    <text evidence="7">Belongs to the peptidase M42 family.</text>
</comment>
<protein>
    <submittedName>
        <fullName evidence="10">M20/M25/M40 family metallo-hydrolase</fullName>
    </submittedName>
</protein>
<feature type="binding site" evidence="8">
    <location>
        <position position="77"/>
    </location>
    <ligand>
        <name>Zn(2+)</name>
        <dbReference type="ChEBI" id="CHEBI:29105"/>
        <label>1</label>
    </ligand>
</feature>
<dbReference type="InterPro" id="IPR011650">
    <property type="entry name" value="Peptidase_M20_dimer"/>
</dbReference>
<dbReference type="GO" id="GO:0008237">
    <property type="term" value="F:metallopeptidase activity"/>
    <property type="evidence" value="ECO:0007669"/>
    <property type="project" value="UniProtKB-KW"/>
</dbReference>
<dbReference type="PANTHER" id="PTHR42994:SF2">
    <property type="entry name" value="PEPTIDASE"/>
    <property type="match status" value="1"/>
</dbReference>
<dbReference type="Gene3D" id="3.30.70.360">
    <property type="match status" value="1"/>
</dbReference>
<dbReference type="PROSITE" id="PS00758">
    <property type="entry name" value="ARGE_DAPE_CPG2_1"/>
    <property type="match status" value="1"/>
</dbReference>
<evidence type="ECO:0000313" key="10">
    <source>
        <dbReference type="EMBL" id="TGE36121.1"/>
    </source>
</evidence>
<dbReference type="GO" id="GO:0006508">
    <property type="term" value="P:proteolysis"/>
    <property type="evidence" value="ECO:0007669"/>
    <property type="project" value="UniProtKB-KW"/>
</dbReference>
<evidence type="ECO:0000256" key="5">
    <source>
        <dbReference type="ARBA" id="ARBA00022833"/>
    </source>
</evidence>
<dbReference type="Pfam" id="PF07687">
    <property type="entry name" value="M20_dimer"/>
    <property type="match status" value="1"/>
</dbReference>
<evidence type="ECO:0000259" key="9">
    <source>
        <dbReference type="Pfam" id="PF07687"/>
    </source>
</evidence>
<reference evidence="10 11" key="1">
    <citation type="submission" date="2019-03" db="EMBL/GenBank/DDBJ databases">
        <title>Draft Genome Sequence of Desulfosporosinus fructosivorans Strain 63.6F, Isolated from Marine Sediment in the Baltic Sea.</title>
        <authorList>
            <person name="Hausmann B."/>
            <person name="Vandieken V."/>
            <person name="Pjevac P."/>
            <person name="Schreck K."/>
            <person name="Herbold C.W."/>
            <person name="Loy A."/>
        </authorList>
    </citation>
    <scope>NUCLEOTIDE SEQUENCE [LARGE SCALE GENOMIC DNA]</scope>
    <source>
        <strain evidence="10 11">63.6F</strain>
    </source>
</reference>
<comment type="cofactor">
    <cofactor evidence="1">
        <name>Zn(2+)</name>
        <dbReference type="ChEBI" id="CHEBI:29105"/>
    </cofactor>
</comment>
<evidence type="ECO:0000256" key="4">
    <source>
        <dbReference type="ARBA" id="ARBA00022801"/>
    </source>
</evidence>
<keyword evidence="6" id="KW-0482">Metalloprotease</keyword>
<keyword evidence="5" id="KW-0862">Zinc</keyword>
<dbReference type="InterPro" id="IPR002933">
    <property type="entry name" value="Peptidase_M20"/>
</dbReference>
<dbReference type="InterPro" id="IPR036264">
    <property type="entry name" value="Bact_exopeptidase_dim_dom"/>
</dbReference>
<dbReference type="InterPro" id="IPR001261">
    <property type="entry name" value="ArgE/DapE_CS"/>
</dbReference>
<keyword evidence="11" id="KW-1185">Reference proteome</keyword>
<evidence type="ECO:0000256" key="7">
    <source>
        <dbReference type="PIRNR" id="PIRNR001123"/>
    </source>
</evidence>
<comment type="caution">
    <text evidence="10">The sequence shown here is derived from an EMBL/GenBank/DDBJ whole genome shotgun (WGS) entry which is preliminary data.</text>
</comment>
<dbReference type="GO" id="GO:0004177">
    <property type="term" value="F:aminopeptidase activity"/>
    <property type="evidence" value="ECO:0007669"/>
    <property type="project" value="UniProtKB-UniRule"/>
</dbReference>
<organism evidence="10 11">
    <name type="scientific">Desulfosporosinus fructosivorans</name>
    <dbReference type="NCBI Taxonomy" id="2018669"/>
    <lineage>
        <taxon>Bacteria</taxon>
        <taxon>Bacillati</taxon>
        <taxon>Bacillota</taxon>
        <taxon>Clostridia</taxon>
        <taxon>Eubacteriales</taxon>
        <taxon>Desulfitobacteriaceae</taxon>
        <taxon>Desulfosporosinus</taxon>
    </lineage>
</organism>
<evidence type="ECO:0000256" key="1">
    <source>
        <dbReference type="ARBA" id="ARBA00001947"/>
    </source>
</evidence>
<dbReference type="Gene3D" id="3.40.630.10">
    <property type="entry name" value="Zn peptidases"/>
    <property type="match status" value="1"/>
</dbReference>
<accession>A0A4Z0QZ89</accession>
<name>A0A4Z0QZ89_9FIRM</name>
<evidence type="ECO:0000313" key="11">
    <source>
        <dbReference type="Proteomes" id="UP000298460"/>
    </source>
</evidence>
<feature type="domain" description="Peptidase M20 dimerisation" evidence="9">
    <location>
        <begin position="178"/>
        <end position="264"/>
    </location>
</feature>
<feature type="binding site" evidence="8">
    <location>
        <position position="345"/>
    </location>
    <ligand>
        <name>Zn(2+)</name>
        <dbReference type="ChEBI" id="CHEBI:29105"/>
        <label>2</label>
    </ligand>
</feature>
<evidence type="ECO:0000256" key="8">
    <source>
        <dbReference type="PIRSR" id="PIRSR001123-2"/>
    </source>
</evidence>
<dbReference type="EMBL" id="SPQQ01000009">
    <property type="protein sequence ID" value="TGE36121.1"/>
    <property type="molecule type" value="Genomic_DNA"/>
</dbReference>
<proteinExistence type="inferred from homology"/>
<dbReference type="PANTHER" id="PTHR42994">
    <property type="entry name" value="PEPTIDASE T"/>
    <property type="match status" value="1"/>
</dbReference>
<dbReference type="AlphaFoldDB" id="A0A4Z0QZ89"/>
<keyword evidence="4 10" id="KW-0378">Hydrolase</keyword>
<dbReference type="PIRSF" id="PIRSF001123">
    <property type="entry name" value="PepA_GA"/>
    <property type="match status" value="1"/>
</dbReference>
<dbReference type="SUPFAM" id="SSF53187">
    <property type="entry name" value="Zn-dependent exopeptidases"/>
    <property type="match status" value="1"/>
</dbReference>
<sequence length="379" mass="40467">MINRPRLLAEFFELTRIDSPTKSERQIADILKERLKTLNMTVTEDQAGIVIGGNCGNVFAYLKGTLPESPIVLLSAHMDTVDPCIGIEPMLQNGLITSNGSTILGADDKSGIASILEALRTIQESDIPHGDIQVIFSVAEEGGLNGSKNIDTTWLKADFGFILDTGGQPGIIILEAPGQDRINVTIQGKASHAGAAPEDGISAIVVAAKAISSMQTGRIDEETTSNIGTIKGGRATNIVAERVEITCETRSRNLEKMERLTAQMCETFKLCVAEAGATAEIEVLRLYDPFKLDEKSQIARLSAQATQAAGLTAIFGPTGGGSDANYYNHYGVPSVVVGTGMQKSHTTEECIEEEDLYNTAKLVVEIIKAVASVKRSDPS</sequence>
<evidence type="ECO:0000256" key="3">
    <source>
        <dbReference type="ARBA" id="ARBA00022723"/>
    </source>
</evidence>
<keyword evidence="2" id="KW-0645">Protease</keyword>
<dbReference type="OrthoDB" id="9773892at2"/>
<comment type="cofactor">
    <cofactor evidence="8">
        <name>a divalent metal cation</name>
        <dbReference type="ChEBI" id="CHEBI:60240"/>
    </cofactor>
    <text evidence="8">Binds 2 divalent metal cations per subunit.</text>
</comment>
<dbReference type="InterPro" id="IPR008007">
    <property type="entry name" value="Peptidase_M42"/>
</dbReference>
<dbReference type="GO" id="GO:0046872">
    <property type="term" value="F:metal ion binding"/>
    <property type="evidence" value="ECO:0007669"/>
    <property type="project" value="UniProtKB-UniRule"/>
</dbReference>
<dbReference type="Proteomes" id="UP000298460">
    <property type="component" value="Unassembled WGS sequence"/>
</dbReference>